<keyword evidence="1" id="KW-1133">Transmembrane helix</keyword>
<evidence type="ECO:0000313" key="3">
    <source>
        <dbReference type="Proteomes" id="UP000199245"/>
    </source>
</evidence>
<evidence type="ECO:0000313" key="2">
    <source>
        <dbReference type="EMBL" id="SDF28336.1"/>
    </source>
</evidence>
<sequence>MAAVLARFFPRASSGSIAEIESLVSVAIFSGVGLLTGLIVLLLDQYIPGAWF</sequence>
<evidence type="ECO:0000256" key="1">
    <source>
        <dbReference type="SAM" id="Phobius"/>
    </source>
</evidence>
<name>A0A1G7JTU1_9BRAD</name>
<feature type="transmembrane region" description="Helical" evidence="1">
    <location>
        <begin position="24"/>
        <end position="43"/>
    </location>
</feature>
<gene>
    <name evidence="2" type="ORF">SAMN05216337_105011</name>
</gene>
<accession>A0A1G7JTU1</accession>
<dbReference type="Proteomes" id="UP000199245">
    <property type="component" value="Unassembled WGS sequence"/>
</dbReference>
<dbReference type="RefSeq" id="WP_176937180.1">
    <property type="nucleotide sequence ID" value="NZ_FMZW01000050.1"/>
</dbReference>
<reference evidence="2 3" key="1">
    <citation type="submission" date="2016-10" db="EMBL/GenBank/DDBJ databases">
        <authorList>
            <person name="de Groot N.N."/>
        </authorList>
    </citation>
    <scope>NUCLEOTIDE SEQUENCE [LARGE SCALE GENOMIC DNA]</scope>
    <source>
        <strain evidence="2 3">R5</strain>
    </source>
</reference>
<dbReference type="AlphaFoldDB" id="A0A1G7JTU1"/>
<proteinExistence type="predicted"/>
<keyword evidence="1" id="KW-0812">Transmembrane</keyword>
<dbReference type="EMBL" id="FMZW01000050">
    <property type="protein sequence ID" value="SDF28336.1"/>
    <property type="molecule type" value="Genomic_DNA"/>
</dbReference>
<protein>
    <submittedName>
        <fullName evidence="2">Uncharacterized protein</fullName>
    </submittedName>
</protein>
<organism evidence="2 3">
    <name type="scientific">Bradyrhizobium brasilense</name>
    <dbReference type="NCBI Taxonomy" id="1419277"/>
    <lineage>
        <taxon>Bacteria</taxon>
        <taxon>Pseudomonadati</taxon>
        <taxon>Pseudomonadota</taxon>
        <taxon>Alphaproteobacteria</taxon>
        <taxon>Hyphomicrobiales</taxon>
        <taxon>Nitrobacteraceae</taxon>
        <taxon>Bradyrhizobium</taxon>
    </lineage>
</organism>
<keyword evidence="1" id="KW-0472">Membrane</keyword>